<gene>
    <name evidence="1" type="ORF">GGR05_004537</name>
</gene>
<reference evidence="1 2" key="1">
    <citation type="submission" date="2020-08" db="EMBL/GenBank/DDBJ databases">
        <title>Genomic Encyclopedia of Type Strains, Phase IV (KMG-IV): sequencing the most valuable type-strain genomes for metagenomic binning, comparative biology and taxonomic classification.</title>
        <authorList>
            <person name="Goeker M."/>
        </authorList>
    </citation>
    <scope>NUCLEOTIDE SEQUENCE [LARGE SCALE GENOMIC DNA]</scope>
    <source>
        <strain evidence="1 2">DSM 25024</strain>
    </source>
</reference>
<proteinExistence type="predicted"/>
<dbReference type="EMBL" id="JACIDO010000040">
    <property type="protein sequence ID" value="MBB3938360.1"/>
    <property type="molecule type" value="Genomic_DNA"/>
</dbReference>
<sequence length="78" mass="8549">MASGGPYREFYLPDGTLRGSNYDGRWSVVGDTLCFSYDPKTEPQCWGARIARSGEISWMKNDVVDGNGVVEPGNPGNF</sequence>
<dbReference type="Proteomes" id="UP000531216">
    <property type="component" value="Unassembled WGS sequence"/>
</dbReference>
<evidence type="ECO:0000313" key="2">
    <source>
        <dbReference type="Proteomes" id="UP000531216"/>
    </source>
</evidence>
<organism evidence="1 2">
    <name type="scientific">Aureimonas phyllosphaerae</name>
    <dbReference type="NCBI Taxonomy" id="1166078"/>
    <lineage>
        <taxon>Bacteria</taxon>
        <taxon>Pseudomonadati</taxon>
        <taxon>Pseudomonadota</taxon>
        <taxon>Alphaproteobacteria</taxon>
        <taxon>Hyphomicrobiales</taxon>
        <taxon>Aurantimonadaceae</taxon>
        <taxon>Aureimonas</taxon>
    </lineage>
</organism>
<evidence type="ECO:0000313" key="1">
    <source>
        <dbReference type="EMBL" id="MBB3938360.1"/>
    </source>
</evidence>
<protein>
    <submittedName>
        <fullName evidence="1">Uncharacterized protein</fullName>
    </submittedName>
</protein>
<keyword evidence="2" id="KW-1185">Reference proteome</keyword>
<accession>A0A7W6BXQ4</accession>
<dbReference type="AlphaFoldDB" id="A0A7W6BXQ4"/>
<name>A0A7W6BXQ4_9HYPH</name>
<comment type="caution">
    <text evidence="1">The sequence shown here is derived from an EMBL/GenBank/DDBJ whole genome shotgun (WGS) entry which is preliminary data.</text>
</comment>